<feature type="compositionally biased region" description="Pro residues" evidence="1">
    <location>
        <begin position="14"/>
        <end position="28"/>
    </location>
</feature>
<comment type="caution">
    <text evidence="3">The sequence shown here is derived from an EMBL/GenBank/DDBJ whole genome shotgun (WGS) entry which is preliminary data.</text>
</comment>
<keyword evidence="2" id="KW-0812">Transmembrane</keyword>
<feature type="compositionally biased region" description="Basic and acidic residues" evidence="1">
    <location>
        <begin position="111"/>
        <end position="120"/>
    </location>
</feature>
<feature type="compositionally biased region" description="Pro residues" evidence="1">
    <location>
        <begin position="137"/>
        <end position="146"/>
    </location>
</feature>
<evidence type="ECO:0000313" key="4">
    <source>
        <dbReference type="Proteomes" id="UP001190700"/>
    </source>
</evidence>
<proteinExistence type="predicted"/>
<sequence>WRLAEAASQIDCYAPPPRIPPSPPPPPVAVARPPRTTYTAPGSPAKSDSQPVGSIVAAIVSIAAAGGLAWVVYTNRTQIMVCLAKCYDEEGSEEEGEEMEEMEGASASEPLTRKRDKEAADPAMRQEYWESDGRWQAPPPPPPGGPRPKASDAWGSDAAKAYSRMPRGAEIPKGAKIHPEKPSQEPPPQQRQRPRSDDSGHKRTTRPKAPPQVVDTFAQAKVAWGTYLKRMAVFSSRPPQEIYSVTIPWLPMVEIDWQNVKLLRELEVDTMELTRVWHPDKFLQKYGDRLVAAEREMILLQVTTISQLTPELPLWSLYPCNNASPAVPRMNRNVATADACVVSGAKPCQAAVGSARDLVYPRRIVFPLRGCFCMDCFCDIMFHPQWWLLLALTIFLHRSLPSHMRLSTVENGVQSVQDSPLCAFSAVIRVGVMRKVCAQQQLS</sequence>
<protein>
    <submittedName>
        <fullName evidence="3">Uncharacterized protein</fullName>
    </submittedName>
</protein>
<keyword evidence="4" id="KW-1185">Reference proteome</keyword>
<organism evidence="3 4">
    <name type="scientific">Cymbomonas tetramitiformis</name>
    <dbReference type="NCBI Taxonomy" id="36881"/>
    <lineage>
        <taxon>Eukaryota</taxon>
        <taxon>Viridiplantae</taxon>
        <taxon>Chlorophyta</taxon>
        <taxon>Pyramimonadophyceae</taxon>
        <taxon>Pyramimonadales</taxon>
        <taxon>Pyramimonadaceae</taxon>
        <taxon>Cymbomonas</taxon>
    </lineage>
</organism>
<evidence type="ECO:0000256" key="1">
    <source>
        <dbReference type="SAM" id="MobiDB-lite"/>
    </source>
</evidence>
<dbReference type="EMBL" id="LGRX02006795">
    <property type="protein sequence ID" value="KAK3276054.1"/>
    <property type="molecule type" value="Genomic_DNA"/>
</dbReference>
<feature type="region of interest" description="Disordered" evidence="1">
    <location>
        <begin position="12"/>
        <end position="51"/>
    </location>
</feature>
<feature type="compositionally biased region" description="Acidic residues" evidence="1">
    <location>
        <begin position="92"/>
        <end position="103"/>
    </location>
</feature>
<feature type="region of interest" description="Disordered" evidence="1">
    <location>
        <begin position="92"/>
        <end position="213"/>
    </location>
</feature>
<feature type="compositionally biased region" description="Polar residues" evidence="1">
    <location>
        <begin position="36"/>
        <end position="51"/>
    </location>
</feature>
<dbReference type="Proteomes" id="UP001190700">
    <property type="component" value="Unassembled WGS sequence"/>
</dbReference>
<accession>A0AAE0GDD2</accession>
<evidence type="ECO:0000313" key="3">
    <source>
        <dbReference type="EMBL" id="KAK3276054.1"/>
    </source>
</evidence>
<feature type="transmembrane region" description="Helical" evidence="2">
    <location>
        <begin position="52"/>
        <end position="73"/>
    </location>
</feature>
<name>A0AAE0GDD2_9CHLO</name>
<gene>
    <name evidence="3" type="ORF">CYMTET_15847</name>
</gene>
<reference evidence="3 4" key="1">
    <citation type="journal article" date="2015" name="Genome Biol. Evol.">
        <title>Comparative Genomics of a Bacterivorous Green Alga Reveals Evolutionary Causalities and Consequences of Phago-Mixotrophic Mode of Nutrition.</title>
        <authorList>
            <person name="Burns J.A."/>
            <person name="Paasch A."/>
            <person name="Narechania A."/>
            <person name="Kim E."/>
        </authorList>
    </citation>
    <scope>NUCLEOTIDE SEQUENCE [LARGE SCALE GENOMIC DNA]</scope>
    <source>
        <strain evidence="3 4">PLY_AMNH</strain>
    </source>
</reference>
<feature type="non-terminal residue" evidence="3">
    <location>
        <position position="1"/>
    </location>
</feature>
<evidence type="ECO:0000256" key="2">
    <source>
        <dbReference type="SAM" id="Phobius"/>
    </source>
</evidence>
<dbReference type="AlphaFoldDB" id="A0AAE0GDD2"/>
<keyword evidence="2" id="KW-0472">Membrane</keyword>
<keyword evidence="2" id="KW-1133">Transmembrane helix</keyword>